<protein>
    <recommendedName>
        <fullName evidence="2">Reelin domain-containing protein</fullName>
    </recommendedName>
</protein>
<evidence type="ECO:0000256" key="1">
    <source>
        <dbReference type="ARBA" id="ARBA00009195"/>
    </source>
</evidence>
<evidence type="ECO:0000259" key="2">
    <source>
        <dbReference type="PROSITE" id="PS51019"/>
    </source>
</evidence>
<dbReference type="FunFam" id="2.60.40.4060:FF:000003">
    <property type="entry name" value="Ferric chelate reductase 1"/>
    <property type="match status" value="1"/>
</dbReference>
<reference evidence="3" key="3">
    <citation type="submission" date="2025-09" db="UniProtKB">
        <authorList>
            <consortium name="Ensembl"/>
        </authorList>
    </citation>
    <scope>IDENTIFICATION</scope>
</reference>
<keyword evidence="4" id="KW-1185">Reference proteome</keyword>
<dbReference type="Gene3D" id="2.60.40.4060">
    <property type="entry name" value="Reeler domain"/>
    <property type="match status" value="1"/>
</dbReference>
<accession>A0AAZ3QHB3</accession>
<dbReference type="GO" id="GO:0016020">
    <property type="term" value="C:membrane"/>
    <property type="evidence" value="ECO:0007669"/>
    <property type="project" value="TreeGrafter"/>
</dbReference>
<name>A0AAZ3QHB3_ONCTS</name>
<dbReference type="InterPro" id="IPR051237">
    <property type="entry name" value="Ferric-chelate_Red/DefProt"/>
</dbReference>
<proteinExistence type="inferred from homology"/>
<gene>
    <name evidence="3" type="primary">si:dkey-251i10.2</name>
</gene>
<organism evidence="3 4">
    <name type="scientific">Oncorhynchus tshawytscha</name>
    <name type="common">Chinook salmon</name>
    <name type="synonym">Salmo tshawytscha</name>
    <dbReference type="NCBI Taxonomy" id="74940"/>
    <lineage>
        <taxon>Eukaryota</taxon>
        <taxon>Metazoa</taxon>
        <taxon>Chordata</taxon>
        <taxon>Craniata</taxon>
        <taxon>Vertebrata</taxon>
        <taxon>Euteleostomi</taxon>
        <taxon>Actinopterygii</taxon>
        <taxon>Neopterygii</taxon>
        <taxon>Teleostei</taxon>
        <taxon>Protacanthopterygii</taxon>
        <taxon>Salmoniformes</taxon>
        <taxon>Salmonidae</taxon>
        <taxon>Salmoninae</taxon>
        <taxon>Oncorhynchus</taxon>
    </lineage>
</organism>
<dbReference type="Pfam" id="PF02014">
    <property type="entry name" value="Reeler"/>
    <property type="match status" value="1"/>
</dbReference>
<evidence type="ECO:0000313" key="3">
    <source>
        <dbReference type="Ensembl" id="ENSOTSP00005127344.1"/>
    </source>
</evidence>
<dbReference type="PROSITE" id="PS51019">
    <property type="entry name" value="REELIN"/>
    <property type="match status" value="1"/>
</dbReference>
<feature type="domain" description="Reelin" evidence="2">
    <location>
        <begin position="43"/>
        <end position="204"/>
    </location>
</feature>
<dbReference type="GeneTree" id="ENSGT00940000165599"/>
<dbReference type="PANTHER" id="PTHR45828">
    <property type="entry name" value="CYTOCHROME B561/FERRIC REDUCTASE TRANSMEMBRANE"/>
    <property type="match status" value="1"/>
</dbReference>
<dbReference type="InterPro" id="IPR002861">
    <property type="entry name" value="Reeler_dom"/>
</dbReference>
<dbReference type="Proteomes" id="UP000694402">
    <property type="component" value="Unassembled WGS sequence"/>
</dbReference>
<dbReference type="AlphaFoldDB" id="A0AAZ3QHB3"/>
<dbReference type="InterPro" id="IPR042307">
    <property type="entry name" value="Reeler_sf"/>
</dbReference>
<dbReference type="PANTHER" id="PTHR45828:SF32">
    <property type="entry name" value="SI:DKEY-251I10.2"/>
    <property type="match status" value="1"/>
</dbReference>
<reference evidence="3" key="2">
    <citation type="submission" date="2025-08" db="UniProtKB">
        <authorList>
            <consortium name="Ensembl"/>
        </authorList>
    </citation>
    <scope>IDENTIFICATION</scope>
</reference>
<evidence type="ECO:0000313" key="4">
    <source>
        <dbReference type="Proteomes" id="UP000694402"/>
    </source>
</evidence>
<dbReference type="CDD" id="cd08544">
    <property type="entry name" value="Reeler"/>
    <property type="match status" value="1"/>
</dbReference>
<sequence length="227" mass="24510">MWSRRSCFVLPCIEKHVLGGNRMGNCCSCAWSRVHLTPLLVHGHVHECFPNGAPTSACDDMVPRHTGVQPQPTPAPYTILTSTKTLQTGQPITVTITGTNYRGVLLEARSAASTSTNALGSWQLPPPDTKFLQCSGNKEGAITHANTNVKDDTTVFTWLPPNNTTTIYFMATVAQQRTVYWLNIRSGTLIQGSEGIGLATGGNPGMASRGFLLLLAPCMLVSQMLPR</sequence>
<dbReference type="Ensembl" id="ENSOTST00005133671.1">
    <property type="protein sequence ID" value="ENSOTSP00005127344.1"/>
    <property type="gene ID" value="ENSOTSG00005037288.2"/>
</dbReference>
<comment type="similarity">
    <text evidence="1">Belongs to the FRRS1 family.</text>
</comment>
<reference evidence="4" key="1">
    <citation type="journal article" date="2018" name="PLoS ONE">
        <title>Chinook salmon (Oncorhynchus tshawytscha) genome and transcriptome.</title>
        <authorList>
            <person name="Christensen K.A."/>
            <person name="Leong J.S."/>
            <person name="Sakhrani D."/>
            <person name="Biagi C.A."/>
            <person name="Minkley D.R."/>
            <person name="Withler R.E."/>
            <person name="Rondeau E.B."/>
            <person name="Koop B.F."/>
            <person name="Devlin R.H."/>
        </authorList>
    </citation>
    <scope>NUCLEOTIDE SEQUENCE [LARGE SCALE GENOMIC DNA]</scope>
</reference>